<organism evidence="2">
    <name type="scientific">viral metagenome</name>
    <dbReference type="NCBI Taxonomy" id="1070528"/>
    <lineage>
        <taxon>unclassified sequences</taxon>
        <taxon>metagenomes</taxon>
        <taxon>organismal metagenomes</taxon>
    </lineage>
</organism>
<evidence type="ECO:0000313" key="2">
    <source>
        <dbReference type="EMBL" id="QHS82723.1"/>
    </source>
</evidence>
<dbReference type="EMBL" id="MN740804">
    <property type="protein sequence ID" value="QHS82723.1"/>
    <property type="molecule type" value="Genomic_DNA"/>
</dbReference>
<reference evidence="2" key="1">
    <citation type="journal article" date="2020" name="Nature">
        <title>Giant virus diversity and host interactions through global metagenomics.</title>
        <authorList>
            <person name="Schulz F."/>
            <person name="Roux S."/>
            <person name="Paez-Espino D."/>
            <person name="Jungbluth S."/>
            <person name="Walsh D.A."/>
            <person name="Denef V.J."/>
            <person name="McMahon K.D."/>
            <person name="Konstantinidis K.T."/>
            <person name="Eloe-Fadrosh E.A."/>
            <person name="Kyrpides N.C."/>
            <person name="Woyke T."/>
        </authorList>
    </citation>
    <scope>NUCLEOTIDE SEQUENCE</scope>
    <source>
        <strain evidence="2">GVMAG-S-1101171-111</strain>
    </source>
</reference>
<evidence type="ECO:0000256" key="1">
    <source>
        <dbReference type="SAM" id="Phobius"/>
    </source>
</evidence>
<feature type="transmembrane region" description="Helical" evidence="1">
    <location>
        <begin position="12"/>
        <end position="31"/>
    </location>
</feature>
<sequence>MKLFRNFDNKRVLIIAILISTILCVTTYHFAKPFYILEGATTNTSNTSNTTRTTKTTNKKNSSNAGTIILWIFIFILIILALLVLGPSVLFFIR</sequence>
<keyword evidence="1" id="KW-1133">Transmembrane helix</keyword>
<keyword evidence="1" id="KW-0812">Transmembrane</keyword>
<accession>A0A6C0ATA9</accession>
<dbReference type="AlphaFoldDB" id="A0A6C0ATA9"/>
<name>A0A6C0ATA9_9ZZZZ</name>
<proteinExistence type="predicted"/>
<keyword evidence="1" id="KW-0472">Membrane</keyword>
<protein>
    <submittedName>
        <fullName evidence="2">Uncharacterized protein</fullName>
    </submittedName>
</protein>
<feature type="transmembrane region" description="Helical" evidence="1">
    <location>
        <begin position="68"/>
        <end position="93"/>
    </location>
</feature>